<dbReference type="RefSeq" id="WP_068711592.1">
    <property type="nucleotide sequence ID" value="NZ_LSZP01000032.1"/>
</dbReference>
<dbReference type="Proteomes" id="UP000071392">
    <property type="component" value="Unassembled WGS sequence"/>
</dbReference>
<evidence type="ECO:0008006" key="3">
    <source>
        <dbReference type="Google" id="ProtNLM"/>
    </source>
</evidence>
<protein>
    <recommendedName>
        <fullName evidence="3">AsmA domain-containing protein</fullName>
    </recommendedName>
</protein>
<proteinExistence type="predicted"/>
<comment type="caution">
    <text evidence="1">The sequence shown here is derived from an EMBL/GenBank/DDBJ whole genome shotgun (WGS) entry which is preliminary data.</text>
</comment>
<evidence type="ECO:0000313" key="1">
    <source>
        <dbReference type="EMBL" id="KXU36059.1"/>
    </source>
</evidence>
<dbReference type="AlphaFoldDB" id="A0A139SNC2"/>
<gene>
    <name evidence="1" type="ORF">AXK12_04360</name>
</gene>
<reference evidence="1 2" key="1">
    <citation type="submission" date="2016-02" db="EMBL/GenBank/DDBJ databases">
        <authorList>
            <person name="Wen L."/>
            <person name="He K."/>
            <person name="Yang H."/>
        </authorList>
    </citation>
    <scope>NUCLEOTIDE SEQUENCE [LARGE SCALE GENOMIC DNA]</scope>
    <source>
        <strain evidence="1 2">CV41</strain>
    </source>
</reference>
<organism evidence="1 2">
    <name type="scientific">Cephaloticoccus capnophilus</name>
    <dbReference type="NCBI Taxonomy" id="1548208"/>
    <lineage>
        <taxon>Bacteria</taxon>
        <taxon>Pseudomonadati</taxon>
        <taxon>Verrucomicrobiota</taxon>
        <taxon>Opitutia</taxon>
        <taxon>Opitutales</taxon>
        <taxon>Opitutaceae</taxon>
        <taxon>Cephaloticoccus</taxon>
    </lineage>
</organism>
<name>A0A139SNC2_9BACT</name>
<keyword evidence="2" id="KW-1185">Reference proteome</keyword>
<accession>A0A139SNC2</accession>
<evidence type="ECO:0000313" key="2">
    <source>
        <dbReference type="Proteomes" id="UP000071392"/>
    </source>
</evidence>
<dbReference type="OrthoDB" id="196129at2"/>
<dbReference type="EMBL" id="LSZP01000032">
    <property type="protein sequence ID" value="KXU36059.1"/>
    <property type="molecule type" value="Genomic_DNA"/>
</dbReference>
<sequence>MKKFFLILLGGLVLLGAGLYYGLGPVLNSGVLIGVNNLGPKVTQTHVSLADARLSPFTGRGTLTGLVVGNPPNWTAPHAFTLGKIDLKVNLRSLRGDVIEIEEIVIEQPEFVYETRLVSSNLGDLLKAIEQFTGTSAPTPDATSEKPAKPVKLIVRKFRLVGAKASLGVGPAALPVSLPTIELQDLGLAKGGATPAELSGEVLSQVLGEIAKAAANPINAGAAAGKGVGGAVKGLKKLLR</sequence>
<dbReference type="STRING" id="1548208.AXK12_04360"/>